<reference evidence="2 3" key="1">
    <citation type="journal article" date="2012" name="BMC Genomics">
        <title>Genomic basis of broad host range and environmental adaptability of Rhizobium tropici CIAT 899 and Rhizobium sp. PRF 81 which are used in inoculants for common bean (Phaseolus vulgaris L.).</title>
        <authorList>
            <person name="Ormeno-Orrillo E."/>
            <person name="Menna P."/>
            <person name="Almeida L.G."/>
            <person name="Ollero F.J."/>
            <person name="Nicolas M.F."/>
            <person name="Pains Rodrigues E."/>
            <person name="Shigueyoshi Nakatani A."/>
            <person name="Silva Batista J.S."/>
            <person name="Oliveira Chueire L.M."/>
            <person name="Souza R.C."/>
            <person name="Ribeiro Vasconcelos A.T."/>
            <person name="Megias M."/>
            <person name="Hungria M."/>
            <person name="Martinez-Romero E."/>
        </authorList>
    </citation>
    <scope>NUCLEOTIDE SEQUENCE [LARGE SCALE GENOMIC DNA]</scope>
    <source>
        <strain evidence="2 3">PRF 81</strain>
    </source>
</reference>
<protein>
    <submittedName>
        <fullName evidence="2">Uncharacterized protein</fullName>
    </submittedName>
</protein>
<dbReference type="Proteomes" id="UP000012429">
    <property type="component" value="Unassembled WGS sequence"/>
</dbReference>
<proteinExistence type="predicted"/>
<organism evidence="2 3">
    <name type="scientific">Rhizobium freirei PRF 81</name>
    <dbReference type="NCBI Taxonomy" id="363754"/>
    <lineage>
        <taxon>Bacteria</taxon>
        <taxon>Pseudomonadati</taxon>
        <taxon>Pseudomonadota</taxon>
        <taxon>Alphaproteobacteria</taxon>
        <taxon>Hyphomicrobiales</taxon>
        <taxon>Rhizobiaceae</taxon>
        <taxon>Rhizobium/Agrobacterium group</taxon>
        <taxon>Rhizobium</taxon>
    </lineage>
</organism>
<dbReference type="EMBL" id="AQHN01000055">
    <property type="protein sequence ID" value="ENN87624.1"/>
    <property type="molecule type" value="Genomic_DNA"/>
</dbReference>
<dbReference type="AlphaFoldDB" id="N6U4U3"/>
<comment type="caution">
    <text evidence="2">The sequence shown here is derived from an EMBL/GenBank/DDBJ whole genome shotgun (WGS) entry which is preliminary data.</text>
</comment>
<evidence type="ECO:0000313" key="2">
    <source>
        <dbReference type="EMBL" id="ENN87624.1"/>
    </source>
</evidence>
<gene>
    <name evidence="2" type="ORF">RHSP_44994</name>
</gene>
<evidence type="ECO:0000313" key="3">
    <source>
        <dbReference type="Proteomes" id="UP000012429"/>
    </source>
</evidence>
<sequence>MRKGAGVFGKPRRSPDRAVFAFLAQAFAGRGVGPIPSTCKAAKEKPPMQSHGGASSAELRLDRVSADVIGANEADRAEVRVELLQAALGAPCRQLAIPGNLDGILSVEDEEH</sequence>
<keyword evidence="3" id="KW-1185">Reference proteome</keyword>
<name>N6U4U3_9HYPH</name>
<feature type="region of interest" description="Disordered" evidence="1">
    <location>
        <begin position="38"/>
        <end position="58"/>
    </location>
</feature>
<evidence type="ECO:0000256" key="1">
    <source>
        <dbReference type="SAM" id="MobiDB-lite"/>
    </source>
</evidence>
<accession>N6U4U3</accession>